<feature type="domain" description="ABC transporter" evidence="4">
    <location>
        <begin position="2"/>
        <end position="237"/>
    </location>
</feature>
<evidence type="ECO:0000313" key="6">
    <source>
        <dbReference type="Proteomes" id="UP000184185"/>
    </source>
</evidence>
<dbReference type="STRING" id="185007.SAMN02910350_00192"/>
<evidence type="ECO:0000259" key="4">
    <source>
        <dbReference type="PROSITE" id="PS50893"/>
    </source>
</evidence>
<dbReference type="EMBL" id="FQYQ01000020">
    <property type="protein sequence ID" value="SHJ40165.1"/>
    <property type="molecule type" value="Genomic_DNA"/>
</dbReference>
<evidence type="ECO:0000313" key="5">
    <source>
        <dbReference type="EMBL" id="SHJ40165.1"/>
    </source>
</evidence>
<dbReference type="InterPro" id="IPR003593">
    <property type="entry name" value="AAA+_ATPase"/>
</dbReference>
<dbReference type="GO" id="GO:0016887">
    <property type="term" value="F:ATP hydrolysis activity"/>
    <property type="evidence" value="ECO:0007669"/>
    <property type="project" value="InterPro"/>
</dbReference>
<evidence type="ECO:0000256" key="1">
    <source>
        <dbReference type="ARBA" id="ARBA00022448"/>
    </source>
</evidence>
<dbReference type="Gene3D" id="3.40.50.300">
    <property type="entry name" value="P-loop containing nucleotide triphosphate hydrolases"/>
    <property type="match status" value="1"/>
</dbReference>
<evidence type="ECO:0000256" key="3">
    <source>
        <dbReference type="ARBA" id="ARBA00022840"/>
    </source>
</evidence>
<dbReference type="SMART" id="SM00382">
    <property type="entry name" value="AAA"/>
    <property type="match status" value="1"/>
</dbReference>
<dbReference type="PROSITE" id="PS50893">
    <property type="entry name" value="ABC_TRANSPORTER_2"/>
    <property type="match status" value="1"/>
</dbReference>
<dbReference type="InterPro" id="IPR050153">
    <property type="entry name" value="Metal_Ion_Import_ABC"/>
</dbReference>
<proteinExistence type="predicted"/>
<gene>
    <name evidence="5" type="ORF">SAMN02745725_02468</name>
</gene>
<accession>A0A1M6J0D1</accession>
<keyword evidence="6" id="KW-1185">Reference proteome</keyword>
<dbReference type="Proteomes" id="UP000184185">
    <property type="component" value="Unassembled WGS sequence"/>
</dbReference>
<sequence>MLEIKNLTYRVDDEGDTTKEIIDGLDLTVEDGKFIVITGPNGGGKSTLAKLIMGVNQLTSGQIILDGVDISEKNITERAKMGISFAFQAPVHFKGIRVIDLLRLAAGEHISVAAACEYLSKVGLCAKDYVEREVNASLSGGELKRIEIATVLARGTKLSIFDEPEAGIDLWSFQNLIKVFENMRKTINGTIIVISHQERILNIADEIVVIENGKVKKKGPKDEILPELLGTSSAVGAACEKLGGDQ</sequence>
<dbReference type="InterPro" id="IPR017871">
    <property type="entry name" value="ABC_transporter-like_CS"/>
</dbReference>
<dbReference type="RefSeq" id="WP_072918511.1">
    <property type="nucleotide sequence ID" value="NZ_FQYQ01000020.1"/>
</dbReference>
<evidence type="ECO:0000256" key="2">
    <source>
        <dbReference type="ARBA" id="ARBA00022741"/>
    </source>
</evidence>
<protein>
    <submittedName>
        <fullName evidence="5">Fe-S cluster assembly ATP-binding protein</fullName>
    </submittedName>
</protein>
<dbReference type="GO" id="GO:0005524">
    <property type="term" value="F:ATP binding"/>
    <property type="evidence" value="ECO:0007669"/>
    <property type="project" value="UniProtKB-KW"/>
</dbReference>
<dbReference type="PROSITE" id="PS00211">
    <property type="entry name" value="ABC_TRANSPORTER_1"/>
    <property type="match status" value="1"/>
</dbReference>
<keyword evidence="1" id="KW-0813">Transport</keyword>
<keyword evidence="2" id="KW-0547">Nucleotide-binding</keyword>
<dbReference type="InterPro" id="IPR003439">
    <property type="entry name" value="ABC_transporter-like_ATP-bd"/>
</dbReference>
<reference evidence="5 6" key="1">
    <citation type="submission" date="2016-11" db="EMBL/GenBank/DDBJ databases">
        <authorList>
            <person name="Jaros S."/>
            <person name="Januszkiewicz K."/>
            <person name="Wedrychowicz H."/>
        </authorList>
    </citation>
    <scope>NUCLEOTIDE SEQUENCE [LARGE SCALE GENOMIC DNA]</scope>
    <source>
        <strain evidence="5 6">DSM 14809</strain>
    </source>
</reference>
<dbReference type="Pfam" id="PF00005">
    <property type="entry name" value="ABC_tran"/>
    <property type="match status" value="1"/>
</dbReference>
<keyword evidence="3 5" id="KW-0067">ATP-binding</keyword>
<dbReference type="PANTHER" id="PTHR42734">
    <property type="entry name" value="METAL TRANSPORT SYSTEM ATP-BINDING PROTEIN TM_0124-RELATED"/>
    <property type="match status" value="1"/>
</dbReference>
<organism evidence="5 6">
    <name type="scientific">Pseudobutyrivibrio xylanivorans DSM 14809</name>
    <dbReference type="NCBI Taxonomy" id="1123012"/>
    <lineage>
        <taxon>Bacteria</taxon>
        <taxon>Bacillati</taxon>
        <taxon>Bacillota</taxon>
        <taxon>Clostridia</taxon>
        <taxon>Lachnospirales</taxon>
        <taxon>Lachnospiraceae</taxon>
        <taxon>Pseudobutyrivibrio</taxon>
    </lineage>
</organism>
<dbReference type="SUPFAM" id="SSF52540">
    <property type="entry name" value="P-loop containing nucleoside triphosphate hydrolases"/>
    <property type="match status" value="1"/>
</dbReference>
<dbReference type="OrthoDB" id="9806149at2"/>
<dbReference type="AlphaFoldDB" id="A0A1M6J0D1"/>
<dbReference type="InterPro" id="IPR027417">
    <property type="entry name" value="P-loop_NTPase"/>
</dbReference>
<name>A0A1M6J0D1_PSEXY</name>